<dbReference type="Proteomes" id="UP000030645">
    <property type="component" value="Unassembled WGS sequence"/>
</dbReference>
<evidence type="ECO:0000313" key="3">
    <source>
        <dbReference type="Proteomes" id="UP000030645"/>
    </source>
</evidence>
<gene>
    <name evidence="2" type="ORF">L484_019847</name>
</gene>
<dbReference type="OrthoDB" id="2019850at2759"/>
<evidence type="ECO:0000313" key="2">
    <source>
        <dbReference type="EMBL" id="EXC32734.1"/>
    </source>
</evidence>
<dbReference type="InterPro" id="IPR019324">
    <property type="entry name" value="MPP6"/>
</dbReference>
<dbReference type="GO" id="GO:0000460">
    <property type="term" value="P:maturation of 5.8S rRNA"/>
    <property type="evidence" value="ECO:0007669"/>
    <property type="project" value="TreeGrafter"/>
</dbReference>
<evidence type="ECO:0008006" key="4">
    <source>
        <dbReference type="Google" id="ProtNLM"/>
    </source>
</evidence>
<evidence type="ECO:0000256" key="1">
    <source>
        <dbReference type="SAM" id="MobiDB-lite"/>
    </source>
</evidence>
<feature type="compositionally biased region" description="Basic and acidic residues" evidence="1">
    <location>
        <begin position="114"/>
        <end position="125"/>
    </location>
</feature>
<dbReference type="PANTHER" id="PTHR13582">
    <property type="entry name" value="M-PHASE PHOSPHOPROTEIN 6"/>
    <property type="match status" value="1"/>
</dbReference>
<dbReference type="KEGG" id="mnt:21402765"/>
<feature type="compositionally biased region" description="Polar residues" evidence="1">
    <location>
        <begin position="134"/>
        <end position="157"/>
    </location>
</feature>
<dbReference type="STRING" id="981085.W9S9T4"/>
<keyword evidence="3" id="KW-1185">Reference proteome</keyword>
<name>W9S9T4_9ROSA</name>
<dbReference type="EMBL" id="KE346312">
    <property type="protein sequence ID" value="EXC32734.1"/>
    <property type="molecule type" value="Genomic_DNA"/>
</dbReference>
<feature type="compositionally biased region" description="Basic and acidic residues" evidence="1">
    <location>
        <begin position="21"/>
        <end position="33"/>
    </location>
</feature>
<sequence length="182" mass="19990">MAKRELSTTLKNLKFMQRAAQREETVKKEEVKPDGNFTSRGTVTRKCAVTMEGDPHPGAVKGRMSFQSFNPSIDKLNEEATKPRQPASPATSSGAESGRVSFRENGSSADEAECSNRDKPKSKANRDHKRKQSHVGSESQYSNKSPKSNQGDEQASASERKGGFKKPNGGNLDFNLLRRSNS</sequence>
<organism evidence="2 3">
    <name type="scientific">Morus notabilis</name>
    <dbReference type="NCBI Taxonomy" id="981085"/>
    <lineage>
        <taxon>Eukaryota</taxon>
        <taxon>Viridiplantae</taxon>
        <taxon>Streptophyta</taxon>
        <taxon>Embryophyta</taxon>
        <taxon>Tracheophyta</taxon>
        <taxon>Spermatophyta</taxon>
        <taxon>Magnoliopsida</taxon>
        <taxon>eudicotyledons</taxon>
        <taxon>Gunneridae</taxon>
        <taxon>Pentapetalae</taxon>
        <taxon>rosids</taxon>
        <taxon>fabids</taxon>
        <taxon>Rosales</taxon>
        <taxon>Moraceae</taxon>
        <taxon>Moreae</taxon>
        <taxon>Morus</taxon>
    </lineage>
</organism>
<dbReference type="Pfam" id="PF10175">
    <property type="entry name" value="MPP6"/>
    <property type="match status" value="1"/>
</dbReference>
<dbReference type="AlphaFoldDB" id="W9S9T4"/>
<dbReference type="eggNOG" id="ENOG502RZGQ">
    <property type="taxonomic scope" value="Eukaryota"/>
</dbReference>
<reference evidence="3" key="1">
    <citation type="submission" date="2013-01" db="EMBL/GenBank/DDBJ databases">
        <title>Draft Genome Sequence of a Mulberry Tree, Morus notabilis C.K. Schneid.</title>
        <authorList>
            <person name="He N."/>
            <person name="Zhao S."/>
        </authorList>
    </citation>
    <scope>NUCLEOTIDE SEQUENCE</scope>
</reference>
<proteinExistence type="predicted"/>
<accession>W9S9T4</accession>
<protein>
    <recommendedName>
        <fullName evidence="4">M-phase phosphoprotein 6</fullName>
    </recommendedName>
</protein>
<feature type="region of interest" description="Disordered" evidence="1">
    <location>
        <begin position="21"/>
        <end position="182"/>
    </location>
</feature>
<dbReference type="PANTHER" id="PTHR13582:SF0">
    <property type="entry name" value="M-PHASE PHOSPHOPROTEIN 6"/>
    <property type="match status" value="1"/>
</dbReference>